<feature type="chain" id="PRO_5035787890" evidence="1">
    <location>
        <begin position="24"/>
        <end position="51"/>
    </location>
</feature>
<evidence type="ECO:0000313" key="2">
    <source>
        <dbReference type="EnsemblPlants" id="TuG1812G0300002009.01.T01.cds386638"/>
    </source>
</evidence>
<evidence type="ECO:0000313" key="3">
    <source>
        <dbReference type="Proteomes" id="UP000015106"/>
    </source>
</evidence>
<reference evidence="3" key="1">
    <citation type="journal article" date="2013" name="Nature">
        <title>Draft genome of the wheat A-genome progenitor Triticum urartu.</title>
        <authorList>
            <person name="Ling H.Q."/>
            <person name="Zhao S."/>
            <person name="Liu D."/>
            <person name="Wang J."/>
            <person name="Sun H."/>
            <person name="Zhang C."/>
            <person name="Fan H."/>
            <person name="Li D."/>
            <person name="Dong L."/>
            <person name="Tao Y."/>
            <person name="Gao C."/>
            <person name="Wu H."/>
            <person name="Li Y."/>
            <person name="Cui Y."/>
            <person name="Guo X."/>
            <person name="Zheng S."/>
            <person name="Wang B."/>
            <person name="Yu K."/>
            <person name="Liang Q."/>
            <person name="Yang W."/>
            <person name="Lou X."/>
            <person name="Chen J."/>
            <person name="Feng M."/>
            <person name="Jian J."/>
            <person name="Zhang X."/>
            <person name="Luo G."/>
            <person name="Jiang Y."/>
            <person name="Liu J."/>
            <person name="Wang Z."/>
            <person name="Sha Y."/>
            <person name="Zhang B."/>
            <person name="Wu H."/>
            <person name="Tang D."/>
            <person name="Shen Q."/>
            <person name="Xue P."/>
            <person name="Zou S."/>
            <person name="Wang X."/>
            <person name="Liu X."/>
            <person name="Wang F."/>
            <person name="Yang Y."/>
            <person name="An X."/>
            <person name="Dong Z."/>
            <person name="Zhang K."/>
            <person name="Zhang X."/>
            <person name="Luo M.C."/>
            <person name="Dvorak J."/>
            <person name="Tong Y."/>
            <person name="Wang J."/>
            <person name="Yang H."/>
            <person name="Li Z."/>
            <person name="Wang D."/>
            <person name="Zhang A."/>
            <person name="Wang J."/>
        </authorList>
    </citation>
    <scope>NUCLEOTIDE SEQUENCE</scope>
    <source>
        <strain evidence="3">cv. G1812</strain>
    </source>
</reference>
<reference evidence="2" key="2">
    <citation type="submission" date="2018-03" db="EMBL/GenBank/DDBJ databases">
        <title>The Triticum urartu genome reveals the dynamic nature of wheat genome evolution.</title>
        <authorList>
            <person name="Ling H."/>
            <person name="Ma B."/>
            <person name="Shi X."/>
            <person name="Liu H."/>
            <person name="Dong L."/>
            <person name="Sun H."/>
            <person name="Cao Y."/>
            <person name="Gao Q."/>
            <person name="Zheng S."/>
            <person name="Li Y."/>
            <person name="Yu Y."/>
            <person name="Du H."/>
            <person name="Qi M."/>
            <person name="Li Y."/>
            <person name="Yu H."/>
            <person name="Cui Y."/>
            <person name="Wang N."/>
            <person name="Chen C."/>
            <person name="Wu H."/>
            <person name="Zhao Y."/>
            <person name="Zhang J."/>
            <person name="Li Y."/>
            <person name="Zhou W."/>
            <person name="Zhang B."/>
            <person name="Hu W."/>
            <person name="Eijk M."/>
            <person name="Tang J."/>
            <person name="Witsenboer H."/>
            <person name="Zhao S."/>
            <person name="Li Z."/>
            <person name="Zhang A."/>
            <person name="Wang D."/>
            <person name="Liang C."/>
        </authorList>
    </citation>
    <scope>NUCLEOTIDE SEQUENCE [LARGE SCALE GENOMIC DNA]</scope>
    <source>
        <strain evidence="2">cv. G1812</strain>
    </source>
</reference>
<dbReference type="Proteomes" id="UP000015106">
    <property type="component" value="Chromosome 3"/>
</dbReference>
<dbReference type="EnsemblPlants" id="TuG1812G0300002009.01.T01">
    <property type="protein sequence ID" value="TuG1812G0300002009.01.T01.cds386638"/>
    <property type="gene ID" value="TuG1812G0300002009.01"/>
</dbReference>
<accession>A0A8R7PRL0</accession>
<evidence type="ECO:0000256" key="1">
    <source>
        <dbReference type="SAM" id="SignalP"/>
    </source>
</evidence>
<organism evidence="2 3">
    <name type="scientific">Triticum urartu</name>
    <name type="common">Red wild einkorn</name>
    <name type="synonym">Crithodium urartu</name>
    <dbReference type="NCBI Taxonomy" id="4572"/>
    <lineage>
        <taxon>Eukaryota</taxon>
        <taxon>Viridiplantae</taxon>
        <taxon>Streptophyta</taxon>
        <taxon>Embryophyta</taxon>
        <taxon>Tracheophyta</taxon>
        <taxon>Spermatophyta</taxon>
        <taxon>Magnoliopsida</taxon>
        <taxon>Liliopsida</taxon>
        <taxon>Poales</taxon>
        <taxon>Poaceae</taxon>
        <taxon>BOP clade</taxon>
        <taxon>Pooideae</taxon>
        <taxon>Triticodae</taxon>
        <taxon>Triticeae</taxon>
        <taxon>Triticinae</taxon>
        <taxon>Triticum</taxon>
    </lineage>
</organism>
<name>A0A8R7PRL0_TRIUA</name>
<reference evidence="2" key="3">
    <citation type="submission" date="2022-06" db="UniProtKB">
        <authorList>
            <consortium name="EnsemblPlants"/>
        </authorList>
    </citation>
    <scope>IDENTIFICATION</scope>
</reference>
<keyword evidence="1" id="KW-0732">Signal</keyword>
<dbReference type="AlphaFoldDB" id="A0A8R7PRL0"/>
<keyword evidence="3" id="KW-1185">Reference proteome</keyword>
<feature type="signal peptide" evidence="1">
    <location>
        <begin position="1"/>
        <end position="23"/>
    </location>
</feature>
<protein>
    <submittedName>
        <fullName evidence="2">Uncharacterized protein</fullName>
    </submittedName>
</protein>
<dbReference type="Gramene" id="TuG1812G0300002009.01.T01">
    <property type="protein sequence ID" value="TuG1812G0300002009.01.T01.cds386638"/>
    <property type="gene ID" value="TuG1812G0300002009.01"/>
</dbReference>
<proteinExistence type="predicted"/>
<sequence length="51" mass="6109">MLHCRILHKYVQILLLAMLQVFGEQCKISNSWGSLQYWLKHSHSRLPNHHI</sequence>